<evidence type="ECO:0000256" key="7">
    <source>
        <dbReference type="ARBA" id="ARBA00023004"/>
    </source>
</evidence>
<dbReference type="GO" id="GO:0009055">
    <property type="term" value="F:electron transfer activity"/>
    <property type="evidence" value="ECO:0007669"/>
    <property type="project" value="UniProtKB-UniRule"/>
</dbReference>
<evidence type="ECO:0000259" key="11">
    <source>
        <dbReference type="Pfam" id="PF05093"/>
    </source>
</evidence>
<keyword evidence="8 10" id="KW-0411">Iron-sulfur</keyword>
<evidence type="ECO:0000313" key="14">
    <source>
        <dbReference type="RefSeq" id="XP_015518932.2"/>
    </source>
</evidence>
<evidence type="ECO:0000256" key="3">
    <source>
        <dbReference type="ARBA" id="ARBA00022485"/>
    </source>
</evidence>
<feature type="domain" description="Anamorsin N-terminal" evidence="12">
    <location>
        <begin position="8"/>
        <end position="166"/>
    </location>
</feature>
<comment type="domain">
    <text evidence="10">The twin Cx2C motifs are involved in the recognition by the mitochondrial MIA40-ERV1 disulfide relay system. The formation of 2 disulfide bonds in the Cx2C motifs through dithiol/disulfide exchange reactions effectively traps the protein in the mitochondrial intermembrane space.</text>
</comment>
<dbReference type="InParanoid" id="A0A6J0BXG4"/>
<comment type="domain">
    <text evidence="10">The C-terminal domain binds 2 Fe-S clusters but is otherwise mostly in an intrinsically disordered conformation.</text>
</comment>
<dbReference type="InterPro" id="IPR007785">
    <property type="entry name" value="Anamorsin"/>
</dbReference>
<dbReference type="GO" id="GO:0005758">
    <property type="term" value="C:mitochondrial intermembrane space"/>
    <property type="evidence" value="ECO:0007669"/>
    <property type="project" value="UniProtKB-SubCell"/>
</dbReference>
<dbReference type="InterPro" id="IPR049011">
    <property type="entry name" value="Anamorsin_N_metazoan"/>
</dbReference>
<dbReference type="Pfam" id="PF20922">
    <property type="entry name" value="Anamorsin_N"/>
    <property type="match status" value="1"/>
</dbReference>
<evidence type="ECO:0000256" key="10">
    <source>
        <dbReference type="HAMAP-Rule" id="MF_03115"/>
    </source>
</evidence>
<dbReference type="GO" id="GO:0016226">
    <property type="term" value="P:iron-sulfur cluster assembly"/>
    <property type="evidence" value="ECO:0007669"/>
    <property type="project" value="UniProtKB-UniRule"/>
</dbReference>
<dbReference type="GeneID" id="107223682"/>
<feature type="binding site" evidence="10">
    <location>
        <position position="221"/>
    </location>
    <ligand>
        <name>[2Fe-2S] cluster</name>
        <dbReference type="ChEBI" id="CHEBI:190135"/>
    </ligand>
</feature>
<evidence type="ECO:0000256" key="9">
    <source>
        <dbReference type="ARBA" id="ARBA00023128"/>
    </source>
</evidence>
<dbReference type="InterPro" id="IPR046408">
    <property type="entry name" value="CIAPIN1"/>
</dbReference>
<dbReference type="GO" id="GO:0051537">
    <property type="term" value="F:2 iron, 2 sulfur cluster binding"/>
    <property type="evidence" value="ECO:0007669"/>
    <property type="project" value="UniProtKB-UniRule"/>
</dbReference>
<comment type="subcellular location">
    <subcellularLocation>
        <location evidence="10">Cytoplasm</location>
    </subcellularLocation>
    <subcellularLocation>
        <location evidence="10">Mitochondrion intermembrane space</location>
    </subcellularLocation>
</comment>
<dbReference type="SUPFAM" id="SSF53335">
    <property type="entry name" value="S-adenosyl-L-methionine-dependent methyltransferases"/>
    <property type="match status" value="1"/>
</dbReference>
<keyword evidence="7 10" id="KW-0408">Iron</keyword>
<dbReference type="GO" id="GO:0051539">
    <property type="term" value="F:4 iron, 4 sulfur cluster binding"/>
    <property type="evidence" value="ECO:0007669"/>
    <property type="project" value="UniProtKB-KW"/>
</dbReference>
<feature type="region of interest" description="Fe-S binding site B" evidence="10">
    <location>
        <begin position="246"/>
        <end position="260"/>
    </location>
</feature>
<evidence type="ECO:0000313" key="13">
    <source>
        <dbReference type="Proteomes" id="UP000829291"/>
    </source>
</evidence>
<feature type="binding site" evidence="10">
    <location>
        <position position="246"/>
    </location>
    <ligand>
        <name>[4Fe-4S] cluster</name>
        <dbReference type="ChEBI" id="CHEBI:49883"/>
    </ligand>
</feature>
<evidence type="ECO:0000256" key="5">
    <source>
        <dbReference type="ARBA" id="ARBA00022714"/>
    </source>
</evidence>
<feature type="binding site" evidence="10">
    <location>
        <position position="212"/>
    </location>
    <ligand>
        <name>[2Fe-2S] cluster</name>
        <dbReference type="ChEBI" id="CHEBI:190135"/>
    </ligand>
</feature>
<protein>
    <recommendedName>
        <fullName evidence="10">Anamorsin homolog</fullName>
    </recommendedName>
    <alternativeName>
        <fullName evidence="10">Fe-S cluster assembly protein DRE2 homolog</fullName>
    </alternativeName>
</protein>
<dbReference type="Proteomes" id="UP000829291">
    <property type="component" value="Chromosome 4"/>
</dbReference>
<keyword evidence="4 10" id="KW-0963">Cytoplasm</keyword>
<keyword evidence="13" id="KW-1185">Reference proteome</keyword>
<evidence type="ECO:0000256" key="8">
    <source>
        <dbReference type="ARBA" id="ARBA00023014"/>
    </source>
</evidence>
<organism evidence="14">
    <name type="scientific">Neodiprion lecontei</name>
    <name type="common">Redheaded pine sawfly</name>
    <dbReference type="NCBI Taxonomy" id="441921"/>
    <lineage>
        <taxon>Eukaryota</taxon>
        <taxon>Metazoa</taxon>
        <taxon>Ecdysozoa</taxon>
        <taxon>Arthropoda</taxon>
        <taxon>Hexapoda</taxon>
        <taxon>Insecta</taxon>
        <taxon>Pterygota</taxon>
        <taxon>Neoptera</taxon>
        <taxon>Endopterygota</taxon>
        <taxon>Hymenoptera</taxon>
        <taxon>Tenthredinoidea</taxon>
        <taxon>Diprionidae</taxon>
        <taxon>Diprioninae</taxon>
        <taxon>Neodiprion</taxon>
    </lineage>
</organism>
<comment type="similarity">
    <text evidence="2 10">Belongs to the anamorsin family.</text>
</comment>
<feature type="binding site" evidence="10">
    <location>
        <position position="226"/>
    </location>
    <ligand>
        <name>[2Fe-2S] cluster</name>
        <dbReference type="ChEBI" id="CHEBI:190135"/>
    </ligand>
</feature>
<evidence type="ECO:0000256" key="6">
    <source>
        <dbReference type="ARBA" id="ARBA00022723"/>
    </source>
</evidence>
<comment type="subunit">
    <text evidence="10">Monomer.</text>
</comment>
<keyword evidence="6 10" id="KW-0479">Metal-binding</keyword>
<name>A0A6J0BXG4_NEOLC</name>
<dbReference type="InterPro" id="IPR029063">
    <property type="entry name" value="SAM-dependent_MTases_sf"/>
</dbReference>
<comment type="function">
    <text evidence="10">Component of the cytosolic iron-sulfur (Fe-S) protein assembly (CIA) machinery. Required for the maturation of extramitochondrial Fe-S proteins. Part of an electron transfer chain functioning in an early step of cytosolic Fe-S biogenesis, facilitating the de novo assembly of a [4Fe-4S] cluster on the cytosolic Fe-S scaffold complex. Electrons are transferred from NADPH via a FAD- and FMN-containing diflavin oxidoreductase. Together with the diflavin oxidoreductase, also required for the assembly of the diferric tyrosyl radical cofactor of ribonucleotide reductase (RNR), probably by providing electrons for reduction during radical cofactor maturation in the catalytic small subunit.</text>
</comment>
<reference evidence="14" key="1">
    <citation type="submission" date="2025-08" db="UniProtKB">
        <authorList>
            <consortium name="RefSeq"/>
        </authorList>
    </citation>
    <scope>IDENTIFICATION</scope>
    <source>
        <tissue evidence="14">Thorax and Abdomen</tissue>
    </source>
</reference>
<comment type="cofactor">
    <cofactor evidence="1 10">
        <name>[4Fe-4S] cluster</name>
        <dbReference type="ChEBI" id="CHEBI:49883"/>
    </cofactor>
</comment>
<sequence>MENFVTEGNKVLIIWCPGTPLEELQEFVSQTKSKVGNSGSVSLENSNQIIKSNHDASSVDTILSGFLHPIIHNNILLAEALRILSPGGKIVIQEPVVTQSGHQNLGTCAELILRFKLNGFLLQSPDCKASAVSFELRKTLSEQYNVDEVKVCQIIGKKPQFEVGSSMALPLAKSAVNVWKLDDAVEEDLIDEDTLLDESDIQKPQVASLKVCATTGKRKACKDCSCGLAEELSGETVTQKVEKSSCGSCYLGDAFRCASCPYLGMPAFKPGEKILLPNN</sequence>
<dbReference type="AlphaFoldDB" id="A0A6J0BXG4"/>
<feature type="short sequence motif" description="Cx2C motif 1" evidence="10">
    <location>
        <begin position="246"/>
        <end position="249"/>
    </location>
</feature>
<evidence type="ECO:0000256" key="1">
    <source>
        <dbReference type="ARBA" id="ARBA00001966"/>
    </source>
</evidence>
<feature type="short sequence motif" description="Cx2C motif 2" evidence="10">
    <location>
        <begin position="257"/>
        <end position="260"/>
    </location>
</feature>
<accession>A0A6J0BXG4</accession>
<gene>
    <name evidence="14" type="primary">LOC107223682</name>
</gene>
<dbReference type="PANTHER" id="PTHR13273">
    <property type="entry name" value="ANAMORSIN"/>
    <property type="match status" value="1"/>
</dbReference>
<comment type="caution">
    <text evidence="10">Lacks conserved residue(s) required for the propagation of feature annotation.</text>
</comment>
<dbReference type="Pfam" id="PF05093">
    <property type="entry name" value="CIAPIN1"/>
    <property type="match status" value="1"/>
</dbReference>
<feature type="binding site" evidence="10">
    <location>
        <position position="257"/>
    </location>
    <ligand>
        <name>[4Fe-4S] cluster</name>
        <dbReference type="ChEBI" id="CHEBI:49883"/>
    </ligand>
</feature>
<evidence type="ECO:0000256" key="2">
    <source>
        <dbReference type="ARBA" id="ARBA00008169"/>
    </source>
</evidence>
<dbReference type="HAMAP" id="MF_03115">
    <property type="entry name" value="Anamorsin"/>
    <property type="match status" value="1"/>
</dbReference>
<dbReference type="KEGG" id="nlo:107223682"/>
<feature type="domain" description="Anamorsin C-terminal" evidence="11">
    <location>
        <begin position="236"/>
        <end position="275"/>
    </location>
</feature>
<feature type="binding site" evidence="10">
    <location>
        <position position="249"/>
    </location>
    <ligand>
        <name>[4Fe-4S] cluster</name>
        <dbReference type="ChEBI" id="CHEBI:49883"/>
    </ligand>
</feature>
<dbReference type="Gene3D" id="3.40.50.150">
    <property type="entry name" value="Vaccinia Virus protein VP39"/>
    <property type="match status" value="1"/>
</dbReference>
<feature type="binding site" evidence="10">
    <location>
        <position position="224"/>
    </location>
    <ligand>
        <name>[2Fe-2S] cluster</name>
        <dbReference type="ChEBI" id="CHEBI:190135"/>
    </ligand>
</feature>
<dbReference type="FunCoup" id="A0A6J0BXG4">
    <property type="interactions" value="2083"/>
</dbReference>
<dbReference type="OrthoDB" id="311633at2759"/>
<proteinExistence type="inferred from homology"/>
<dbReference type="RefSeq" id="XP_015518932.2">
    <property type="nucleotide sequence ID" value="XM_015663446.2"/>
</dbReference>
<evidence type="ECO:0000256" key="4">
    <source>
        <dbReference type="ARBA" id="ARBA00022490"/>
    </source>
</evidence>
<comment type="domain">
    <text evidence="10">The N-terminal domain has structural similarity with S-adenosyl-L-methionine-dependent methyltransferases, but does not bind S-adenosyl-L-methionine. It is required for correct assembly of the 2 Fe-S clusters.</text>
</comment>
<keyword evidence="5 10" id="KW-0001">2Fe-2S</keyword>
<evidence type="ECO:0000259" key="12">
    <source>
        <dbReference type="Pfam" id="PF20922"/>
    </source>
</evidence>
<dbReference type="GO" id="GO:0046872">
    <property type="term" value="F:metal ion binding"/>
    <property type="evidence" value="ECO:0007669"/>
    <property type="project" value="UniProtKB-KW"/>
</dbReference>
<dbReference type="PANTHER" id="PTHR13273:SF14">
    <property type="entry name" value="ANAMORSIN"/>
    <property type="match status" value="1"/>
</dbReference>
<comment type="cofactor">
    <cofactor evidence="10">
        <name>[2Fe-2S] cluster</name>
        <dbReference type="ChEBI" id="CHEBI:190135"/>
    </cofactor>
</comment>
<keyword evidence="9 10" id="KW-0496">Mitochondrion</keyword>
<feature type="binding site" evidence="10">
    <location>
        <position position="260"/>
    </location>
    <ligand>
        <name>[4Fe-4S] cluster</name>
        <dbReference type="ChEBI" id="CHEBI:49883"/>
    </ligand>
</feature>
<keyword evidence="3 10" id="KW-0004">4Fe-4S</keyword>